<evidence type="ECO:0000256" key="1">
    <source>
        <dbReference type="SAM" id="SignalP"/>
    </source>
</evidence>
<dbReference type="GO" id="GO:0050982">
    <property type="term" value="P:detection of mechanical stimulus"/>
    <property type="evidence" value="ECO:0007669"/>
    <property type="project" value="TreeGrafter"/>
</dbReference>
<feature type="signal peptide" evidence="1">
    <location>
        <begin position="1"/>
        <end position="15"/>
    </location>
</feature>
<protein>
    <submittedName>
        <fullName evidence="2">Polycystin-2</fullName>
    </submittedName>
</protein>
<keyword evidence="1" id="KW-0732">Signal</keyword>
<proteinExistence type="predicted"/>
<feature type="non-terminal residue" evidence="2">
    <location>
        <position position="1"/>
    </location>
</feature>
<dbReference type="GO" id="GO:0005262">
    <property type="term" value="F:calcium channel activity"/>
    <property type="evidence" value="ECO:0007669"/>
    <property type="project" value="TreeGrafter"/>
</dbReference>
<dbReference type="InterPro" id="IPR051223">
    <property type="entry name" value="Polycystin"/>
</dbReference>
<dbReference type="EMBL" id="BMAT01012690">
    <property type="protein sequence ID" value="GFR97183.1"/>
    <property type="molecule type" value="Genomic_DNA"/>
</dbReference>
<evidence type="ECO:0000313" key="3">
    <source>
        <dbReference type="Proteomes" id="UP000762676"/>
    </source>
</evidence>
<dbReference type="PANTHER" id="PTHR10877:SF194">
    <property type="entry name" value="LOCATION OF VULVA DEFECTIVE 1"/>
    <property type="match status" value="1"/>
</dbReference>
<feature type="chain" id="PRO_5043495344" evidence="1">
    <location>
        <begin position="16"/>
        <end position="103"/>
    </location>
</feature>
<accession>A0AAV4HGX5</accession>
<dbReference type="PANTHER" id="PTHR10877">
    <property type="entry name" value="POLYCYSTIN FAMILY MEMBER"/>
    <property type="match status" value="1"/>
</dbReference>
<evidence type="ECO:0000313" key="2">
    <source>
        <dbReference type="EMBL" id="GFR97183.1"/>
    </source>
</evidence>
<reference evidence="2 3" key="1">
    <citation type="journal article" date="2021" name="Elife">
        <title>Chloroplast acquisition without the gene transfer in kleptoplastic sea slugs, Plakobranchus ocellatus.</title>
        <authorList>
            <person name="Maeda T."/>
            <person name="Takahashi S."/>
            <person name="Yoshida T."/>
            <person name="Shimamura S."/>
            <person name="Takaki Y."/>
            <person name="Nagai Y."/>
            <person name="Toyoda A."/>
            <person name="Suzuki Y."/>
            <person name="Arimoto A."/>
            <person name="Ishii H."/>
            <person name="Satoh N."/>
            <person name="Nishiyama T."/>
            <person name="Hasebe M."/>
            <person name="Maruyama T."/>
            <person name="Minagawa J."/>
            <person name="Obokata J."/>
            <person name="Shigenobu S."/>
        </authorList>
    </citation>
    <scope>NUCLEOTIDE SEQUENCE [LARGE SCALE GENOMIC DNA]</scope>
</reference>
<name>A0AAV4HGX5_9GAST</name>
<dbReference type="GO" id="GO:0016020">
    <property type="term" value="C:membrane"/>
    <property type="evidence" value="ECO:0007669"/>
    <property type="project" value="TreeGrafter"/>
</dbReference>
<gene>
    <name evidence="2" type="ORF">ElyMa_006317600</name>
</gene>
<dbReference type="Proteomes" id="UP000762676">
    <property type="component" value="Unassembled WGS sequence"/>
</dbReference>
<keyword evidence="3" id="KW-1185">Reference proteome</keyword>
<sequence length="103" mass="11617">VIFYAGFLTLLVSTAFDNRDRRSYGFHSGILTATDPAGQFSQISTPEGMFDWTRDHLLPFLYGTHAWDNATLLASRPGGKRVTSSLASYRLGPTRIRQHRMRP</sequence>
<comment type="caution">
    <text evidence="2">The sequence shown here is derived from an EMBL/GenBank/DDBJ whole genome shotgun (WGS) entry which is preliminary data.</text>
</comment>
<feature type="non-terminal residue" evidence="2">
    <location>
        <position position="103"/>
    </location>
</feature>
<organism evidence="2 3">
    <name type="scientific">Elysia marginata</name>
    <dbReference type="NCBI Taxonomy" id="1093978"/>
    <lineage>
        <taxon>Eukaryota</taxon>
        <taxon>Metazoa</taxon>
        <taxon>Spiralia</taxon>
        <taxon>Lophotrochozoa</taxon>
        <taxon>Mollusca</taxon>
        <taxon>Gastropoda</taxon>
        <taxon>Heterobranchia</taxon>
        <taxon>Euthyneura</taxon>
        <taxon>Panpulmonata</taxon>
        <taxon>Sacoglossa</taxon>
        <taxon>Placobranchoidea</taxon>
        <taxon>Plakobranchidae</taxon>
        <taxon>Elysia</taxon>
    </lineage>
</organism>
<dbReference type="AlphaFoldDB" id="A0AAV4HGX5"/>